<evidence type="ECO:0000256" key="1">
    <source>
        <dbReference type="SAM" id="SignalP"/>
    </source>
</evidence>
<proteinExistence type="predicted"/>
<feature type="chain" id="PRO_5015163657" evidence="1">
    <location>
        <begin position="17"/>
        <end position="157"/>
    </location>
</feature>
<organism evidence="2 3">
    <name type="scientific">Phytophthora palmivora</name>
    <dbReference type="NCBI Taxonomy" id="4796"/>
    <lineage>
        <taxon>Eukaryota</taxon>
        <taxon>Sar</taxon>
        <taxon>Stramenopiles</taxon>
        <taxon>Oomycota</taxon>
        <taxon>Peronosporomycetes</taxon>
        <taxon>Peronosporales</taxon>
        <taxon>Peronosporaceae</taxon>
        <taxon>Phytophthora</taxon>
    </lineage>
</organism>
<comment type="caution">
    <text evidence="2">The sequence shown here is derived from an EMBL/GenBank/DDBJ whole genome shotgun (WGS) entry which is preliminary data.</text>
</comment>
<feature type="signal peptide" evidence="1">
    <location>
        <begin position="1"/>
        <end position="16"/>
    </location>
</feature>
<dbReference type="Proteomes" id="UP000237271">
    <property type="component" value="Unassembled WGS sequence"/>
</dbReference>
<dbReference type="OrthoDB" id="141250at2759"/>
<keyword evidence="3" id="KW-1185">Reference proteome</keyword>
<evidence type="ECO:0000313" key="3">
    <source>
        <dbReference type="Proteomes" id="UP000237271"/>
    </source>
</evidence>
<name>A0A2P4YFX9_9STRA</name>
<accession>A0A2P4YFX9</accession>
<sequence length="157" mass="17856">MQGTLTVLCLLHALRCLPKLREVFQSRAERLHRRPLKKAKKVNQAKKKGRTAPFTSKQVSTFYFKCVLDDNGEPTAQFVCRCGVQRRMEPNTGYTNLLGHVFMWHTNFVAEMTSASDNTGTLVGFIDDKTHKIFTWIDMVLSCNLSFSFCETEAASN</sequence>
<gene>
    <name evidence="2" type="ORF">PHPALM_6140</name>
</gene>
<reference evidence="2 3" key="1">
    <citation type="journal article" date="2017" name="Genome Biol. Evol.">
        <title>Phytophthora megakarya and P. palmivora, closely related causal agents of cacao black pod rot, underwent increases in genome sizes and gene numbers by different mechanisms.</title>
        <authorList>
            <person name="Ali S.S."/>
            <person name="Shao J."/>
            <person name="Lary D.J."/>
            <person name="Kronmiller B."/>
            <person name="Shen D."/>
            <person name="Strem M.D."/>
            <person name="Amoako-Attah I."/>
            <person name="Akrofi A.Y."/>
            <person name="Begoude B.A."/>
            <person name="Ten Hoopen G.M."/>
            <person name="Coulibaly K."/>
            <person name="Kebe B.I."/>
            <person name="Melnick R.L."/>
            <person name="Guiltinan M.J."/>
            <person name="Tyler B.M."/>
            <person name="Meinhardt L.W."/>
            <person name="Bailey B.A."/>
        </authorList>
    </citation>
    <scope>NUCLEOTIDE SEQUENCE [LARGE SCALE GENOMIC DNA]</scope>
    <source>
        <strain evidence="3">sbr112.9</strain>
    </source>
</reference>
<keyword evidence="1" id="KW-0732">Signal</keyword>
<dbReference type="EMBL" id="NCKW01003415">
    <property type="protein sequence ID" value="POM76599.1"/>
    <property type="molecule type" value="Genomic_DNA"/>
</dbReference>
<evidence type="ECO:0000313" key="2">
    <source>
        <dbReference type="EMBL" id="POM76599.1"/>
    </source>
</evidence>
<protein>
    <submittedName>
        <fullName evidence="2">Uncharacterized protein</fullName>
    </submittedName>
</protein>
<dbReference type="AlphaFoldDB" id="A0A2P4YFX9"/>